<dbReference type="InterPro" id="IPR003738">
    <property type="entry name" value="SRAP"/>
</dbReference>
<dbReference type="EC" id="3.4.-.-" evidence="8"/>
<dbReference type="PANTHER" id="PTHR13604:SF0">
    <property type="entry name" value="ABASIC SITE PROCESSING PROTEIN HMCES"/>
    <property type="match status" value="1"/>
</dbReference>
<dbReference type="Pfam" id="PF02586">
    <property type="entry name" value="SRAP"/>
    <property type="match status" value="1"/>
</dbReference>
<dbReference type="Proteomes" id="UP000600139">
    <property type="component" value="Unassembled WGS sequence"/>
</dbReference>
<keyword evidence="2 8" id="KW-0645">Protease</keyword>
<keyword evidence="4 8" id="KW-0378">Hydrolase</keyword>
<dbReference type="GO" id="GO:0016829">
    <property type="term" value="F:lyase activity"/>
    <property type="evidence" value="ECO:0007669"/>
    <property type="project" value="UniProtKB-KW"/>
</dbReference>
<name>A0A934R744_9BACT</name>
<dbReference type="EMBL" id="JAENIK010000013">
    <property type="protein sequence ID" value="MBK1818247.1"/>
    <property type="molecule type" value="Genomic_DNA"/>
</dbReference>
<evidence type="ECO:0000256" key="4">
    <source>
        <dbReference type="ARBA" id="ARBA00022801"/>
    </source>
</evidence>
<dbReference type="Gene3D" id="3.90.1680.10">
    <property type="entry name" value="SOS response associated peptidase-like"/>
    <property type="match status" value="1"/>
</dbReference>
<protein>
    <recommendedName>
        <fullName evidence="8">Abasic site processing protein</fullName>
        <ecNumber evidence="8">3.4.-.-</ecNumber>
    </recommendedName>
</protein>
<dbReference type="GO" id="GO:0106300">
    <property type="term" value="P:protein-DNA covalent cross-linking repair"/>
    <property type="evidence" value="ECO:0007669"/>
    <property type="project" value="InterPro"/>
</dbReference>
<sequence length="210" mass="23907">MCTGYELNPRQLGKSLTQVDVRDVARLLSDAEIRIIRPTQIAPVIMPDGSLREMRWGIPTPVKSAVLGAEPRMKNVVNSREDKLKGWPWDEAFQKRRCIIPAAAFYEWVEVAAKKVPLRFVRQHPDTIWIAGIWQHHAEHGECYSMITTLPNAMMKLVHDRMPAVLTDEQIPPYLAGDLQDFGPSAAALTYTQAENFLKRKTLEQGELFE</sequence>
<evidence type="ECO:0000256" key="3">
    <source>
        <dbReference type="ARBA" id="ARBA00022763"/>
    </source>
</evidence>
<evidence type="ECO:0000256" key="1">
    <source>
        <dbReference type="ARBA" id="ARBA00008136"/>
    </source>
</evidence>
<evidence type="ECO:0000256" key="5">
    <source>
        <dbReference type="ARBA" id="ARBA00023124"/>
    </source>
</evidence>
<keyword evidence="10" id="KW-1185">Reference proteome</keyword>
<dbReference type="SUPFAM" id="SSF143081">
    <property type="entry name" value="BB1717-like"/>
    <property type="match status" value="1"/>
</dbReference>
<keyword evidence="6" id="KW-0238">DNA-binding</keyword>
<comment type="caution">
    <text evidence="9">The sequence shown here is derived from an EMBL/GenBank/DDBJ whole genome shotgun (WGS) entry which is preliminary data.</text>
</comment>
<reference evidence="9" key="1">
    <citation type="submission" date="2021-01" db="EMBL/GenBank/DDBJ databases">
        <title>Modified the classification status of verrucomicrobia.</title>
        <authorList>
            <person name="Feng X."/>
        </authorList>
    </citation>
    <scope>NUCLEOTIDE SEQUENCE</scope>
    <source>
        <strain evidence="9">JCM 18052</strain>
    </source>
</reference>
<proteinExistence type="inferred from homology"/>
<evidence type="ECO:0000256" key="8">
    <source>
        <dbReference type="RuleBase" id="RU364100"/>
    </source>
</evidence>
<dbReference type="GO" id="GO:0006508">
    <property type="term" value="P:proteolysis"/>
    <property type="evidence" value="ECO:0007669"/>
    <property type="project" value="UniProtKB-KW"/>
</dbReference>
<evidence type="ECO:0000256" key="6">
    <source>
        <dbReference type="ARBA" id="ARBA00023125"/>
    </source>
</evidence>
<evidence type="ECO:0000256" key="2">
    <source>
        <dbReference type="ARBA" id="ARBA00022670"/>
    </source>
</evidence>
<dbReference type="InterPro" id="IPR036590">
    <property type="entry name" value="SRAP-like"/>
</dbReference>
<evidence type="ECO:0000313" key="10">
    <source>
        <dbReference type="Proteomes" id="UP000600139"/>
    </source>
</evidence>
<evidence type="ECO:0000256" key="7">
    <source>
        <dbReference type="ARBA" id="ARBA00023239"/>
    </source>
</evidence>
<dbReference type="GO" id="GO:0003697">
    <property type="term" value="F:single-stranded DNA binding"/>
    <property type="evidence" value="ECO:0007669"/>
    <property type="project" value="InterPro"/>
</dbReference>
<accession>A0A934R744</accession>
<dbReference type="AlphaFoldDB" id="A0A934R744"/>
<keyword evidence="7" id="KW-0456">Lyase</keyword>
<dbReference type="GO" id="GO:0008233">
    <property type="term" value="F:peptidase activity"/>
    <property type="evidence" value="ECO:0007669"/>
    <property type="project" value="UniProtKB-KW"/>
</dbReference>
<keyword evidence="3" id="KW-0227">DNA damage</keyword>
<evidence type="ECO:0000313" key="9">
    <source>
        <dbReference type="EMBL" id="MBK1818247.1"/>
    </source>
</evidence>
<comment type="similarity">
    <text evidence="1 8">Belongs to the SOS response-associated peptidase family.</text>
</comment>
<gene>
    <name evidence="9" type="ORF">JIN84_21680</name>
</gene>
<keyword evidence="5" id="KW-0190">Covalent protein-DNA linkage</keyword>
<organism evidence="9 10">
    <name type="scientific">Luteolibacter yonseiensis</name>
    <dbReference type="NCBI Taxonomy" id="1144680"/>
    <lineage>
        <taxon>Bacteria</taxon>
        <taxon>Pseudomonadati</taxon>
        <taxon>Verrucomicrobiota</taxon>
        <taxon>Verrucomicrobiia</taxon>
        <taxon>Verrucomicrobiales</taxon>
        <taxon>Verrucomicrobiaceae</taxon>
        <taxon>Luteolibacter</taxon>
    </lineage>
</organism>
<dbReference type="PANTHER" id="PTHR13604">
    <property type="entry name" value="DC12-RELATED"/>
    <property type="match status" value="1"/>
</dbReference>
<dbReference type="RefSeq" id="WP_200353196.1">
    <property type="nucleotide sequence ID" value="NZ_BAABHZ010000002.1"/>
</dbReference>